<dbReference type="EMBL" id="JABSTR010000004">
    <property type="protein sequence ID" value="KAH9367478.1"/>
    <property type="molecule type" value="Genomic_DNA"/>
</dbReference>
<evidence type="ECO:0000313" key="1">
    <source>
        <dbReference type="EMBL" id="KAH9367478.1"/>
    </source>
</evidence>
<dbReference type="OMA" id="AILAWYW"/>
<organism evidence="1 2">
    <name type="scientific">Haemaphysalis longicornis</name>
    <name type="common">Bush tick</name>
    <dbReference type="NCBI Taxonomy" id="44386"/>
    <lineage>
        <taxon>Eukaryota</taxon>
        <taxon>Metazoa</taxon>
        <taxon>Ecdysozoa</taxon>
        <taxon>Arthropoda</taxon>
        <taxon>Chelicerata</taxon>
        <taxon>Arachnida</taxon>
        <taxon>Acari</taxon>
        <taxon>Parasitiformes</taxon>
        <taxon>Ixodida</taxon>
        <taxon>Ixodoidea</taxon>
        <taxon>Ixodidae</taxon>
        <taxon>Haemaphysalinae</taxon>
        <taxon>Haemaphysalis</taxon>
    </lineage>
</organism>
<name>A0A9J6FML3_HAELO</name>
<gene>
    <name evidence="1" type="ORF">HPB48_010901</name>
</gene>
<accession>A0A9J6FML3</accession>
<dbReference type="Proteomes" id="UP000821853">
    <property type="component" value="Chromosome 2"/>
</dbReference>
<keyword evidence="2" id="KW-1185">Reference proteome</keyword>
<dbReference type="AlphaFoldDB" id="A0A9J6FML3"/>
<protein>
    <submittedName>
        <fullName evidence="1">Uncharacterized protein</fullName>
    </submittedName>
</protein>
<dbReference type="VEuPathDB" id="VectorBase:HLOH_040336"/>
<comment type="caution">
    <text evidence="1">The sequence shown here is derived from an EMBL/GenBank/DDBJ whole genome shotgun (WGS) entry which is preliminary data.</text>
</comment>
<dbReference type="OrthoDB" id="6497161at2759"/>
<sequence>MYAQDTSAYYVDAAPYPGRPDAYAVAVISAATGALKTAASIRTTHTTLAEEFAIALALTELPCTTLAPATLRICTPSRAPAKLARLRWFPAHTDLPNGGTVNRNAEVDAAARTLTTICAAILAWYWYCDTRRKYPPPHPDLPRAESTILRQLQTEAIWTPVFAKHVCPTVYPTDHCPQKTPKTQCHQAWHSP</sequence>
<reference evidence="1 2" key="1">
    <citation type="journal article" date="2020" name="Cell">
        <title>Large-Scale Comparative Analyses of Tick Genomes Elucidate Their Genetic Diversity and Vector Capacities.</title>
        <authorList>
            <consortium name="Tick Genome and Microbiome Consortium (TIGMIC)"/>
            <person name="Jia N."/>
            <person name="Wang J."/>
            <person name="Shi W."/>
            <person name="Du L."/>
            <person name="Sun Y."/>
            <person name="Zhan W."/>
            <person name="Jiang J.F."/>
            <person name="Wang Q."/>
            <person name="Zhang B."/>
            <person name="Ji P."/>
            <person name="Bell-Sakyi L."/>
            <person name="Cui X.M."/>
            <person name="Yuan T.T."/>
            <person name="Jiang B.G."/>
            <person name="Yang W.F."/>
            <person name="Lam T.T."/>
            <person name="Chang Q.C."/>
            <person name="Ding S.J."/>
            <person name="Wang X.J."/>
            <person name="Zhu J.G."/>
            <person name="Ruan X.D."/>
            <person name="Zhao L."/>
            <person name="Wei J.T."/>
            <person name="Ye R.Z."/>
            <person name="Que T.C."/>
            <person name="Du C.H."/>
            <person name="Zhou Y.H."/>
            <person name="Cheng J.X."/>
            <person name="Dai P.F."/>
            <person name="Guo W.B."/>
            <person name="Han X.H."/>
            <person name="Huang E.J."/>
            <person name="Li L.F."/>
            <person name="Wei W."/>
            <person name="Gao Y.C."/>
            <person name="Liu J.Z."/>
            <person name="Shao H.Z."/>
            <person name="Wang X."/>
            <person name="Wang C.C."/>
            <person name="Yang T.C."/>
            <person name="Huo Q.B."/>
            <person name="Li W."/>
            <person name="Chen H.Y."/>
            <person name="Chen S.E."/>
            <person name="Zhou L.G."/>
            <person name="Ni X.B."/>
            <person name="Tian J.H."/>
            <person name="Sheng Y."/>
            <person name="Liu T."/>
            <person name="Pan Y.S."/>
            <person name="Xia L.Y."/>
            <person name="Li J."/>
            <person name="Zhao F."/>
            <person name="Cao W.C."/>
        </authorList>
    </citation>
    <scope>NUCLEOTIDE SEQUENCE [LARGE SCALE GENOMIC DNA]</scope>
    <source>
        <strain evidence="1">HaeL-2018</strain>
    </source>
</reference>
<evidence type="ECO:0000313" key="2">
    <source>
        <dbReference type="Proteomes" id="UP000821853"/>
    </source>
</evidence>
<proteinExistence type="predicted"/>